<dbReference type="Gene3D" id="3.30.70.1230">
    <property type="entry name" value="Nucleotide cyclase"/>
    <property type="match status" value="3"/>
</dbReference>
<dbReference type="SUPFAM" id="SSF55073">
    <property type="entry name" value="Nucleotide cyclase"/>
    <property type="match status" value="2"/>
</dbReference>
<dbReference type="OrthoDB" id="547389at2759"/>
<dbReference type="PROSITE" id="PS50125">
    <property type="entry name" value="GUANYLATE_CYCLASE_2"/>
    <property type="match status" value="1"/>
</dbReference>
<dbReference type="InterPro" id="IPR029787">
    <property type="entry name" value="Nucleotide_cyclase"/>
</dbReference>
<name>A0A2J8A0J0_9CHLO</name>
<feature type="domain" description="Guanylate cyclase" evidence="2">
    <location>
        <begin position="529"/>
        <end position="583"/>
    </location>
</feature>
<dbReference type="EMBL" id="PGGS01000263">
    <property type="protein sequence ID" value="PNH06030.1"/>
    <property type="molecule type" value="Genomic_DNA"/>
</dbReference>
<evidence type="ECO:0000259" key="2">
    <source>
        <dbReference type="PROSITE" id="PS50125"/>
    </source>
</evidence>
<protein>
    <submittedName>
        <fullName evidence="3">Adenylate cyclase</fullName>
    </submittedName>
</protein>
<reference evidence="3 4" key="1">
    <citation type="journal article" date="2017" name="Mol. Biol. Evol.">
        <title>The 4-celled Tetrabaena socialis nuclear genome reveals the essential components for genetic control of cell number at the origin of multicellularity in the volvocine lineage.</title>
        <authorList>
            <person name="Featherston J."/>
            <person name="Arakaki Y."/>
            <person name="Hanschen E.R."/>
            <person name="Ferris P.J."/>
            <person name="Michod R.E."/>
            <person name="Olson B.J.S.C."/>
            <person name="Nozaki H."/>
            <person name="Durand P.M."/>
        </authorList>
    </citation>
    <scope>NUCLEOTIDE SEQUENCE [LARGE SCALE GENOMIC DNA]</scope>
    <source>
        <strain evidence="3 4">NIES-571</strain>
    </source>
</reference>
<keyword evidence="4" id="KW-1185">Reference proteome</keyword>
<dbReference type="Proteomes" id="UP000236333">
    <property type="component" value="Unassembled WGS sequence"/>
</dbReference>
<dbReference type="PANTHER" id="PTHR43081">
    <property type="entry name" value="ADENYLATE CYCLASE, TERMINAL-DIFFERENTIATION SPECIFIC-RELATED"/>
    <property type="match status" value="1"/>
</dbReference>
<feature type="region of interest" description="Disordered" evidence="1">
    <location>
        <begin position="1133"/>
        <end position="1155"/>
    </location>
</feature>
<dbReference type="InterPro" id="IPR050697">
    <property type="entry name" value="Adenylyl/Guanylyl_Cyclase_3/4"/>
</dbReference>
<dbReference type="SUPFAM" id="SSF53850">
    <property type="entry name" value="Periplasmic binding protein-like II"/>
    <property type="match status" value="1"/>
</dbReference>
<feature type="region of interest" description="Disordered" evidence="1">
    <location>
        <begin position="745"/>
        <end position="776"/>
    </location>
</feature>
<dbReference type="InterPro" id="IPR001054">
    <property type="entry name" value="A/G_cyclase"/>
</dbReference>
<dbReference type="PANTHER" id="PTHR43081:SF1">
    <property type="entry name" value="ADENYLATE CYCLASE, TERMINAL-DIFFERENTIATION SPECIFIC"/>
    <property type="match status" value="1"/>
</dbReference>
<accession>A0A2J8A0J0</accession>
<evidence type="ECO:0000256" key="1">
    <source>
        <dbReference type="SAM" id="MobiDB-lite"/>
    </source>
</evidence>
<comment type="caution">
    <text evidence="3">The sequence shown here is derived from an EMBL/GenBank/DDBJ whole genome shotgun (WGS) entry which is preliminary data.</text>
</comment>
<dbReference type="GO" id="GO:0035556">
    <property type="term" value="P:intracellular signal transduction"/>
    <property type="evidence" value="ECO:0007669"/>
    <property type="project" value="InterPro"/>
</dbReference>
<dbReference type="Gene3D" id="3.40.190.10">
    <property type="entry name" value="Periplasmic binding protein-like II"/>
    <property type="match status" value="1"/>
</dbReference>
<proteinExistence type="predicted"/>
<gene>
    <name evidence="3" type="ORF">TSOC_007636</name>
</gene>
<sequence length="1250" mass="134454">MQRFSSFLSKFNIENGLRVGNKSRDPEAYAQNWVEQWPTADDPGPNDYWMVGAEAFGEDINRNAFLDLTAVAQIDPSYDISGIPVAFRDAGSSAYAGKYSSLPVWLTPYTLLYRRDVFSANNFTFPQTWDDVLLIADEYTSRSRPGQPATAFCFESNPDCGSANLMLVYILGSIVQLDGPSSGTWFDPVTLDPLYTTEAMREALRIFLALKSHSISDDTPCSDVYSMLASGQCLMLWGFSSAFKASWSGLSCWALRAAFNTSSLRGRQGVAMTPGSTLVLDRSLGKLVSCTPTLCPNAKNVTDIRTGKRVLMNQIVPLDSAAYAINARAPVHRQAAAFAMLHTFTGPEEHMKALLSPTSEVTPLRYSELEAGRWIDAGYDPSDVRSYLEVLRESFDSPNVYYELRIPGVFDINNLLDTMLQRALLGTYAHEALMAYATATTEEILQRSGGRQRLLGLYQASVGYTPPAPNVQAQGSRSTGAVLVAALVPVLATIVVLSAALWAYLHWRRVQEKNRARKDLAPGAGPGTTLFVSDIQDSTSLWEALDPAVMDAAVKVHCRIIRELLVPHNGYESMTEGDSFILAFQRQDKALSFALRAQDALLSADWPAQLMESSYAQTMYVDHRSDSVSCFMASIASQQLRDTLCLEPPGSKTTALRPQVSVASLTPCPPATWSHDVLQRSGEQPAAPLSDADDAQQPAPAASTPAGKRPSLEHRNSKGTLASALLSRVHNEGGTRRFLLAPRSSGGVLMVPPADASSVPEDAPSAQYASPSEGGESATLQEVLQRAFPEMPPQTGGEGILLFRGLRVRMGLHCGLSGPAEVQYNRASGRVTFPGPTLHLAKAVGDCGHGGQITLTTRVLRALDPKALHASSFMVLSSGHHLLKGADAPVEVHSVFAQGLVARAGYLAKLRSVEQKPLTLPPAQMPGVLQAPLGRAVVAIAQVQDADEFAGWGLESSMATHKAMLRHAGSLACAHEGYLVSTAPGSFKAIFTRPAAAVRWLLELQDQLGPAHQEEIIQAYGKDQASTHPSLSLSGTSVDTRDVANVLRRATAVARLSILSVKGGVDVGEVHASLRDSGDMVYGSGLALKRATCLAAHSNWHEVLVSLEVAAVISGQSQHTGTGRIERVQVSRPSFPGRLSMGPQTKSTTDRVQPERGQSGFALTTAEFKPIPEQQGEVLESDAAFTVTDVFAVYHDVRTIKFKRGFIEACIVKLSRAAAAERVAAQGSALTLTMLPSGHAAVGELTGLEL</sequence>
<feature type="region of interest" description="Disordered" evidence="1">
    <location>
        <begin position="682"/>
        <end position="717"/>
    </location>
</feature>
<feature type="compositionally biased region" description="Low complexity" evidence="1">
    <location>
        <begin position="684"/>
        <end position="706"/>
    </location>
</feature>
<dbReference type="GO" id="GO:0009190">
    <property type="term" value="P:cyclic nucleotide biosynthetic process"/>
    <property type="evidence" value="ECO:0007669"/>
    <property type="project" value="InterPro"/>
</dbReference>
<evidence type="ECO:0000313" key="4">
    <source>
        <dbReference type="Proteomes" id="UP000236333"/>
    </source>
</evidence>
<organism evidence="3 4">
    <name type="scientific">Tetrabaena socialis</name>
    <dbReference type="NCBI Taxonomy" id="47790"/>
    <lineage>
        <taxon>Eukaryota</taxon>
        <taxon>Viridiplantae</taxon>
        <taxon>Chlorophyta</taxon>
        <taxon>core chlorophytes</taxon>
        <taxon>Chlorophyceae</taxon>
        <taxon>CS clade</taxon>
        <taxon>Chlamydomonadales</taxon>
        <taxon>Tetrabaenaceae</taxon>
        <taxon>Tetrabaena</taxon>
    </lineage>
</organism>
<evidence type="ECO:0000313" key="3">
    <source>
        <dbReference type="EMBL" id="PNH06030.1"/>
    </source>
</evidence>
<dbReference type="AlphaFoldDB" id="A0A2J8A0J0"/>